<dbReference type="InterPro" id="IPR010730">
    <property type="entry name" value="HET"/>
</dbReference>
<dbReference type="PANTHER" id="PTHR24148">
    <property type="entry name" value="ANKYRIN REPEAT DOMAIN-CONTAINING PROTEIN 39 HOMOLOG-RELATED"/>
    <property type="match status" value="1"/>
</dbReference>
<dbReference type="EMBL" id="JAOQAZ010000029">
    <property type="protein sequence ID" value="KAJ4250950.1"/>
    <property type="molecule type" value="Genomic_DNA"/>
</dbReference>
<evidence type="ECO:0000313" key="2">
    <source>
        <dbReference type="EMBL" id="KAJ4250950.1"/>
    </source>
</evidence>
<protein>
    <recommendedName>
        <fullName evidence="1">WW domain-containing protein</fullName>
    </recommendedName>
</protein>
<name>A0A9W8VAB5_9HYPO</name>
<dbReference type="InterPro" id="IPR001202">
    <property type="entry name" value="WW_dom"/>
</dbReference>
<dbReference type="Pfam" id="PF06985">
    <property type="entry name" value="HET"/>
    <property type="match status" value="1"/>
</dbReference>
<gene>
    <name evidence="2" type="ORF">NW762_011600</name>
</gene>
<evidence type="ECO:0000313" key="3">
    <source>
        <dbReference type="Proteomes" id="UP001152049"/>
    </source>
</evidence>
<comment type="caution">
    <text evidence="2">The sequence shown here is derived from an EMBL/GenBank/DDBJ whole genome shotgun (WGS) entry which is preliminary data.</text>
</comment>
<organism evidence="2 3">
    <name type="scientific">Fusarium torreyae</name>
    <dbReference type="NCBI Taxonomy" id="1237075"/>
    <lineage>
        <taxon>Eukaryota</taxon>
        <taxon>Fungi</taxon>
        <taxon>Dikarya</taxon>
        <taxon>Ascomycota</taxon>
        <taxon>Pezizomycotina</taxon>
        <taxon>Sordariomycetes</taxon>
        <taxon>Hypocreomycetidae</taxon>
        <taxon>Hypocreales</taxon>
        <taxon>Nectriaceae</taxon>
        <taxon>Fusarium</taxon>
    </lineage>
</organism>
<dbReference type="AlphaFoldDB" id="A0A9W8VAB5"/>
<reference evidence="2" key="1">
    <citation type="submission" date="2022-09" db="EMBL/GenBank/DDBJ databases">
        <title>Fusarium specimens isolated from Avocado Roots.</title>
        <authorList>
            <person name="Stajich J."/>
            <person name="Roper C."/>
            <person name="Heimlech-Rivalta G."/>
        </authorList>
    </citation>
    <scope>NUCLEOTIDE SEQUENCE</scope>
    <source>
        <strain evidence="2">CF00136</strain>
    </source>
</reference>
<feature type="domain" description="WW" evidence="1">
    <location>
        <begin position="625"/>
        <end position="660"/>
    </location>
</feature>
<keyword evidence="3" id="KW-1185">Reference proteome</keyword>
<proteinExistence type="predicted"/>
<dbReference type="InterPro" id="IPR052895">
    <property type="entry name" value="HetReg/Transcr_Mod"/>
</dbReference>
<dbReference type="PROSITE" id="PS50020">
    <property type="entry name" value="WW_DOMAIN_2"/>
    <property type="match status" value="1"/>
</dbReference>
<dbReference type="Proteomes" id="UP001152049">
    <property type="component" value="Unassembled WGS sequence"/>
</dbReference>
<accession>A0A9W8VAB5</accession>
<dbReference type="OrthoDB" id="3553147at2759"/>
<sequence>MRPCVEYKSLQPKQIRILTLAAGRHGDPLRACLVHAELDPEHNVTPTYEALSYAWGDATDPDQIEIADGSHLSASVLQSEEATAAFAATFDSSHRGMLYIGNNLAAALRQLRLDHKPRFLWADAICINQNDLAERASQVLRMGDIFTQARRVIVWLGPQAANSDLAMAALQWLGEQCDVSEEESNARKNTILLEHDHHASLSDHLVAFPFSADEWRAIADLLARAWFKRLWVVQEIILANKDAIVLTGNKSLGWTRFICAIALIYTNEALPVVTAPDNLSFLSNVRAICMFRSLKVFQGLLYLLQTTCQSQCSDNRDRVYALLGLLPQSLMGKIVPDYEKSVGYAYQSLIISYFEVYKRLDFLSFCESTNEPTWVPDLAALRPEISLHRNIWAAGQSESAVELYEKEKIRVQGIRCDEITEVLGDIPEKCSDFELRSAVVTALKCSLGAEPRLWAQDQLETLSKTLTLGQSFESTKLEYIPTMAQAVLVLKEWAVSDTSTSVNALSKVADKRLINLMRRMLPGCSIYKTATRSFVLGRKGYLPGDLIYAILGCRPLLNLRYRPGFETPSFHVLGPLYHPAFSEGQAVHGELPQGWKLIYDFASATPRFQKADGAPQVGDPRTSQIDLPSGWKEFESSEGILYWRYKDEKNETISWWDPRLTKEELMKKGVQVEDLILA</sequence>
<evidence type="ECO:0000259" key="1">
    <source>
        <dbReference type="PROSITE" id="PS50020"/>
    </source>
</evidence>
<dbReference type="PANTHER" id="PTHR24148:SF73">
    <property type="entry name" value="HET DOMAIN PROTEIN (AFU_ORTHOLOGUE AFUA_8G01020)"/>
    <property type="match status" value="1"/>
</dbReference>